<proteinExistence type="predicted"/>
<evidence type="ECO:0000256" key="1">
    <source>
        <dbReference type="SAM" id="MobiDB-lite"/>
    </source>
</evidence>
<feature type="signal peptide" evidence="2">
    <location>
        <begin position="1"/>
        <end position="27"/>
    </location>
</feature>
<accession>A0ABP6C847</accession>
<comment type="caution">
    <text evidence="3">The sequence shown here is derived from an EMBL/GenBank/DDBJ whole genome shotgun (WGS) entry which is preliminary data.</text>
</comment>
<feature type="compositionally biased region" description="Gly residues" evidence="1">
    <location>
        <begin position="69"/>
        <end position="104"/>
    </location>
</feature>
<keyword evidence="4" id="KW-1185">Reference proteome</keyword>
<keyword evidence="2" id="KW-0732">Signal</keyword>
<protein>
    <submittedName>
        <fullName evidence="3">Uncharacterized protein</fullName>
    </submittedName>
</protein>
<evidence type="ECO:0000256" key="2">
    <source>
        <dbReference type="SAM" id="SignalP"/>
    </source>
</evidence>
<evidence type="ECO:0000313" key="4">
    <source>
        <dbReference type="Proteomes" id="UP001501509"/>
    </source>
</evidence>
<dbReference type="EMBL" id="BAAATD010000006">
    <property type="protein sequence ID" value="GAA2607244.1"/>
    <property type="molecule type" value="Genomic_DNA"/>
</dbReference>
<feature type="region of interest" description="Disordered" evidence="1">
    <location>
        <begin position="60"/>
        <end position="104"/>
    </location>
</feature>
<dbReference type="RefSeq" id="WP_344544063.1">
    <property type="nucleotide sequence ID" value="NZ_BAAATD010000006.1"/>
</dbReference>
<organism evidence="3 4">
    <name type="scientific">Actinomadura fulvescens</name>
    <dbReference type="NCBI Taxonomy" id="46160"/>
    <lineage>
        <taxon>Bacteria</taxon>
        <taxon>Bacillati</taxon>
        <taxon>Actinomycetota</taxon>
        <taxon>Actinomycetes</taxon>
        <taxon>Streptosporangiales</taxon>
        <taxon>Thermomonosporaceae</taxon>
        <taxon>Actinomadura</taxon>
    </lineage>
</organism>
<name>A0ABP6C847_9ACTN</name>
<dbReference type="Proteomes" id="UP001501509">
    <property type="component" value="Unassembled WGS sequence"/>
</dbReference>
<reference evidence="4" key="1">
    <citation type="journal article" date="2019" name="Int. J. Syst. Evol. Microbiol.">
        <title>The Global Catalogue of Microorganisms (GCM) 10K type strain sequencing project: providing services to taxonomists for standard genome sequencing and annotation.</title>
        <authorList>
            <consortium name="The Broad Institute Genomics Platform"/>
            <consortium name="The Broad Institute Genome Sequencing Center for Infectious Disease"/>
            <person name="Wu L."/>
            <person name="Ma J."/>
        </authorList>
    </citation>
    <scope>NUCLEOTIDE SEQUENCE [LARGE SCALE GENOMIC DNA]</scope>
    <source>
        <strain evidence="4">JCM 6833</strain>
    </source>
</reference>
<sequence>MIKTVLTTGVVTATIAGATFLAAPAYADPGDGPGNTTYVVQFGEYIANCGGVPYSTQGVTHCDSSVENGGPGGPGGGPEGGPQGGPGGGPWGGVGFGKGWPGGW</sequence>
<evidence type="ECO:0000313" key="3">
    <source>
        <dbReference type="EMBL" id="GAA2607244.1"/>
    </source>
</evidence>
<feature type="chain" id="PRO_5046217275" evidence="2">
    <location>
        <begin position="28"/>
        <end position="104"/>
    </location>
</feature>
<gene>
    <name evidence="3" type="ORF">GCM10010411_46860</name>
</gene>